<feature type="transmembrane region" description="Helical" evidence="1">
    <location>
        <begin position="105"/>
        <end position="130"/>
    </location>
</feature>
<dbReference type="OrthoDB" id="6400183at2"/>
<protein>
    <recommendedName>
        <fullName evidence="4">Small multi-drug export protein</fullName>
    </recommendedName>
</protein>
<feature type="transmembrane region" description="Helical" evidence="1">
    <location>
        <begin position="136"/>
        <end position="162"/>
    </location>
</feature>
<evidence type="ECO:0000313" key="2">
    <source>
        <dbReference type="EMBL" id="ASV68120.1"/>
    </source>
</evidence>
<accession>A0A248TJ59</accession>
<keyword evidence="1" id="KW-0812">Transmembrane</keyword>
<keyword evidence="1" id="KW-0472">Membrane</keyword>
<dbReference type="EMBL" id="CP022983">
    <property type="protein sequence ID" value="ASV68120.1"/>
    <property type="molecule type" value="Genomic_DNA"/>
</dbReference>
<evidence type="ECO:0000256" key="1">
    <source>
        <dbReference type="SAM" id="Phobius"/>
    </source>
</evidence>
<keyword evidence="1" id="KW-1133">Transmembrane helix</keyword>
<organism evidence="2 3">
    <name type="scientific">Cytobacillus kochii</name>
    <dbReference type="NCBI Taxonomy" id="859143"/>
    <lineage>
        <taxon>Bacteria</taxon>
        <taxon>Bacillati</taxon>
        <taxon>Bacillota</taxon>
        <taxon>Bacilli</taxon>
        <taxon>Bacillales</taxon>
        <taxon>Bacillaceae</taxon>
        <taxon>Cytobacillus</taxon>
    </lineage>
</organism>
<reference evidence="2 3" key="1">
    <citation type="submission" date="2017-08" db="EMBL/GenBank/DDBJ databases">
        <title>Complete Genome Sequence of Bacillus kochii Oregon-R-modENCODE STRAIN BDGP4, isolated from Drosophila melanogaster gut.</title>
        <authorList>
            <person name="Wan K.H."/>
            <person name="Yu C."/>
            <person name="Park S."/>
            <person name="Hammonds A.S."/>
            <person name="Booth B.W."/>
            <person name="Celniker S.E."/>
        </authorList>
    </citation>
    <scope>NUCLEOTIDE SEQUENCE [LARGE SCALE GENOMIC DNA]</scope>
    <source>
        <strain evidence="2 3">BDGP4</strain>
    </source>
</reference>
<evidence type="ECO:0000313" key="3">
    <source>
        <dbReference type="Proteomes" id="UP000215137"/>
    </source>
</evidence>
<dbReference type="AlphaFoldDB" id="A0A248TJ59"/>
<dbReference type="KEGG" id="bko:CKF48_12800"/>
<feature type="transmembrane region" description="Helical" evidence="1">
    <location>
        <begin position="20"/>
        <end position="42"/>
    </location>
</feature>
<dbReference type="Proteomes" id="UP000215137">
    <property type="component" value="Chromosome"/>
</dbReference>
<keyword evidence="3" id="KW-1185">Reference proteome</keyword>
<evidence type="ECO:0008006" key="4">
    <source>
        <dbReference type="Google" id="ProtNLM"/>
    </source>
</evidence>
<name>A0A248TJ59_9BACI</name>
<feature type="transmembrane region" description="Helical" evidence="1">
    <location>
        <begin position="54"/>
        <end position="77"/>
    </location>
</feature>
<gene>
    <name evidence="2" type="ORF">CKF48_12800</name>
</gene>
<proteinExistence type="predicted"/>
<sequence length="163" mass="17977">MMQDIQEFYLNLMPALEDNLFLQLLSIFVLSLIPFFESYGAIPFGFLLGFPGIPVILVAILGNWVSVMAFIWVINALRSKLMKGKKKEKEPSKRMMKAKKYFEKYGVPGVSLAGLLWGFHISAAIGLAGGAKKSYVSLWATIAIIAQALVIGILIMSGINLFS</sequence>